<evidence type="ECO:0000313" key="1">
    <source>
        <dbReference type="EMBL" id="KAJ2991853.1"/>
    </source>
</evidence>
<sequence length="163" mass="17483">MRTSIFISVASTFFASALATALPDLDNLPLPTDFAPLNVTLLSTKGSLEKRQPGGVNICHDVGWVNCGYAKQPWNLCIQLDAPWWHSISAIGPDTFNAIVAYEARPTAIRAATDATGAEPDAALQEPLVNRWSTIDSGISIPKEASSYEKALLIGRTSLKLVS</sequence>
<comment type="caution">
    <text evidence="1">The sequence shown here is derived from an EMBL/GenBank/DDBJ whole genome shotgun (WGS) entry which is preliminary data.</text>
</comment>
<keyword evidence="2" id="KW-1185">Reference proteome</keyword>
<name>A0ACC1PIL1_9PEZI</name>
<protein>
    <submittedName>
        <fullName evidence="1">Uncharacterized protein</fullName>
    </submittedName>
</protein>
<evidence type="ECO:0000313" key="2">
    <source>
        <dbReference type="Proteomes" id="UP001143856"/>
    </source>
</evidence>
<gene>
    <name evidence="1" type="ORF">NUW58_g2370</name>
</gene>
<organism evidence="1 2">
    <name type="scientific">Xylaria curta</name>
    <dbReference type="NCBI Taxonomy" id="42375"/>
    <lineage>
        <taxon>Eukaryota</taxon>
        <taxon>Fungi</taxon>
        <taxon>Dikarya</taxon>
        <taxon>Ascomycota</taxon>
        <taxon>Pezizomycotina</taxon>
        <taxon>Sordariomycetes</taxon>
        <taxon>Xylariomycetidae</taxon>
        <taxon>Xylariales</taxon>
        <taxon>Xylariaceae</taxon>
        <taxon>Xylaria</taxon>
    </lineage>
</organism>
<accession>A0ACC1PIL1</accession>
<dbReference type="EMBL" id="JAPDGR010000304">
    <property type="protein sequence ID" value="KAJ2991853.1"/>
    <property type="molecule type" value="Genomic_DNA"/>
</dbReference>
<dbReference type="Proteomes" id="UP001143856">
    <property type="component" value="Unassembled WGS sequence"/>
</dbReference>
<proteinExistence type="predicted"/>
<reference evidence="1" key="1">
    <citation type="submission" date="2022-10" db="EMBL/GenBank/DDBJ databases">
        <title>Genome Sequence of Xylaria curta.</title>
        <authorList>
            <person name="Buettner E."/>
        </authorList>
    </citation>
    <scope>NUCLEOTIDE SEQUENCE</scope>
    <source>
        <strain evidence="1">Babe10</strain>
    </source>
</reference>